<evidence type="ECO:0000313" key="2">
    <source>
        <dbReference type="Proteomes" id="UP000028761"/>
    </source>
</evidence>
<sequence>MRGWEGGRKVEERNQLPFFFFFEMESCSVTQAGVQWRDLGSLQPPPPRFKRFSCLSLLSSWNYRCSPPCPANFCIFSRDRVSPCWPGWSRTPDFKRSIRLGLPKCWGYKHEPPHPAPFLIIKYFIF</sequence>
<reference evidence="1 2" key="1">
    <citation type="submission" date="2012-03" db="EMBL/GenBank/DDBJ databases">
        <title>Whole Genome Assembly of Papio anubis.</title>
        <authorList>
            <person name="Liu Y.L."/>
            <person name="Abraham K.A."/>
            <person name="Akbar H.A."/>
            <person name="Ali S.A."/>
            <person name="Anosike U.A."/>
            <person name="Aqrawi P.A."/>
            <person name="Arias F.A."/>
            <person name="Attaway T.A."/>
            <person name="Awwad R.A."/>
            <person name="Babu C.B."/>
            <person name="Bandaranaike D.B."/>
            <person name="Battles P.B."/>
            <person name="Bell A.B."/>
            <person name="Beltran B.B."/>
            <person name="Berhane-Mersha D.B."/>
            <person name="Bess C.B."/>
            <person name="Bickham C.B."/>
            <person name="Bolden T.B."/>
            <person name="Carter K.C."/>
            <person name="Chau D.C."/>
            <person name="Chavez A.C."/>
            <person name="Clerc-Blankenburg K.C."/>
            <person name="Coyle M.C."/>
            <person name="Dao M.D."/>
            <person name="Davila M.L.D."/>
            <person name="Davy-Carroll L.D."/>
            <person name="Denson S.D."/>
            <person name="Dinh H.D."/>
            <person name="Fernandez S.F."/>
            <person name="Fernando P.F."/>
            <person name="Forbes L.F."/>
            <person name="Francis C.F."/>
            <person name="Francisco L.F."/>
            <person name="Fu Q.F."/>
            <person name="Garcia-Iii R.G."/>
            <person name="Garrett T.G."/>
            <person name="Gross S.G."/>
            <person name="Gubbala S.G."/>
            <person name="Hirani K.H."/>
            <person name="Hogues M.H."/>
            <person name="Hollins B.H."/>
            <person name="Jackson L.J."/>
            <person name="Javaid M.J."/>
            <person name="Jhangiani S.J."/>
            <person name="Johnson A.J."/>
            <person name="Johnson B.J."/>
            <person name="Jones J.J."/>
            <person name="Joshi V.J."/>
            <person name="Kalu J.K."/>
            <person name="Khan N.K."/>
            <person name="Korchina V.K."/>
            <person name="Kovar C.K."/>
            <person name="Lago L.L."/>
            <person name="Lara F.L."/>
            <person name="Le T.-K.L."/>
            <person name="Lee S.L."/>
            <person name="Legall-Iii F.L."/>
            <person name="Lemon S.L."/>
            <person name="Liu J.L."/>
            <person name="Liu Y.-S.L."/>
            <person name="Liyanage D.L."/>
            <person name="Lopez J.L."/>
            <person name="Lorensuhewa L.L."/>
            <person name="Mata R.M."/>
            <person name="Mathew T.M."/>
            <person name="Mercado C.M."/>
            <person name="Mercado I.M."/>
            <person name="Morales K.M."/>
            <person name="Morgan M.M."/>
            <person name="Munidasa M.M."/>
            <person name="Ngo D.N."/>
            <person name="Nguyen L.N."/>
            <person name="Nguyen T.N."/>
            <person name="Nguyen N.N."/>
            <person name="Obregon M.O."/>
            <person name="Okwuonu G.O."/>
            <person name="Ongeri F.O."/>
            <person name="Onwere C.O."/>
            <person name="Osifeso I.O."/>
            <person name="Parra A.P."/>
            <person name="Patil S.P."/>
            <person name="Perez A.P."/>
            <person name="Perez Y.P."/>
            <person name="Pham C.P."/>
            <person name="Pu L.-L.P."/>
            <person name="Puazo M.P."/>
            <person name="Quiroz J.Q."/>
            <person name="Rouhana J.R."/>
            <person name="Ruiz M.R."/>
            <person name="Ruiz S.-J.R."/>
            <person name="Saada N.S."/>
            <person name="Santibanez J.S."/>
            <person name="Scheel M.S."/>
            <person name="Schneider B.S."/>
            <person name="Simmons D.S."/>
            <person name="Sisson I.S."/>
            <person name="Tang L.-Y.T."/>
            <person name="Thornton R.T."/>
            <person name="Tisius J.T."/>
            <person name="Toledanes G.T."/>
            <person name="Trejos Z.T."/>
            <person name="Usmani K.U."/>
            <person name="Varghese R.V."/>
            <person name="Vattathil S.V."/>
            <person name="Vee V.V."/>
            <person name="Walker D.W."/>
            <person name="Weissenberger G.W."/>
            <person name="White C.W."/>
            <person name="Williams A.W."/>
            <person name="Woodworth J.W."/>
            <person name="Wright R.W."/>
            <person name="Zhu Y.Z."/>
            <person name="Han Y.H."/>
            <person name="Newsham I.N."/>
            <person name="Nazareth L.N."/>
            <person name="Worley K.W."/>
            <person name="Muzny D.M."/>
            <person name="Rogers J.R."/>
            <person name="Gibbs R.G."/>
        </authorList>
    </citation>
    <scope>NUCLEOTIDE SEQUENCE [LARGE SCALE GENOMIC DNA]</scope>
</reference>
<dbReference type="Proteomes" id="UP000028761">
    <property type="component" value="Chromosome 16"/>
</dbReference>
<name>A0A8I5R189_PAPAN</name>
<protein>
    <submittedName>
        <fullName evidence="1">Uncharacterized protein</fullName>
    </submittedName>
</protein>
<dbReference type="Ensembl" id="ENSPANT00000066486.1">
    <property type="protein sequence ID" value="ENSPANP00000055345.1"/>
    <property type="gene ID" value="ENSPANG00000051302.1"/>
</dbReference>
<organism evidence="1 2">
    <name type="scientific">Papio anubis</name>
    <name type="common">Olive baboon</name>
    <dbReference type="NCBI Taxonomy" id="9555"/>
    <lineage>
        <taxon>Eukaryota</taxon>
        <taxon>Metazoa</taxon>
        <taxon>Chordata</taxon>
        <taxon>Craniata</taxon>
        <taxon>Vertebrata</taxon>
        <taxon>Euteleostomi</taxon>
        <taxon>Mammalia</taxon>
        <taxon>Eutheria</taxon>
        <taxon>Euarchontoglires</taxon>
        <taxon>Primates</taxon>
        <taxon>Haplorrhini</taxon>
        <taxon>Catarrhini</taxon>
        <taxon>Cercopithecidae</taxon>
        <taxon>Cercopithecinae</taxon>
        <taxon>Papio</taxon>
    </lineage>
</organism>
<dbReference type="PANTHER" id="PTHR46254">
    <property type="entry name" value="PROTEIN GVQW1-RELATED"/>
    <property type="match status" value="1"/>
</dbReference>
<dbReference type="GeneTree" id="ENSGT00940000161627"/>
<accession>A0A8I5R189</accession>
<reference evidence="1" key="3">
    <citation type="submission" date="2025-09" db="UniProtKB">
        <authorList>
            <consortium name="Ensembl"/>
        </authorList>
    </citation>
    <scope>IDENTIFICATION</scope>
</reference>
<evidence type="ECO:0000313" key="1">
    <source>
        <dbReference type="Ensembl" id="ENSPANP00000055345.1"/>
    </source>
</evidence>
<reference evidence="1" key="2">
    <citation type="submission" date="2025-08" db="UniProtKB">
        <authorList>
            <consortium name="Ensembl"/>
        </authorList>
    </citation>
    <scope>IDENTIFICATION</scope>
</reference>
<dbReference type="OMA" id="VYRCEPP"/>
<dbReference type="PANTHER" id="PTHR46254:SF6">
    <property type="entry name" value="HIGH MOBILITY GROUP AT-HOOK 2"/>
    <property type="match status" value="1"/>
</dbReference>
<keyword evidence="2" id="KW-1185">Reference proteome</keyword>
<proteinExistence type="predicted"/>
<dbReference type="AlphaFoldDB" id="A0A8I5R189"/>